<dbReference type="InterPro" id="IPR036695">
    <property type="entry name" value="Arg-tRNA-synth_N_sf"/>
</dbReference>
<organism evidence="4 5">
    <name type="scientific">Candidatus Magasanikbacteria bacterium RIFOXYA2_FULL_44_8</name>
    <dbReference type="NCBI Taxonomy" id="1798696"/>
    <lineage>
        <taxon>Bacteria</taxon>
        <taxon>Candidatus Magasanikiibacteriota</taxon>
    </lineage>
</organism>
<feature type="domain" description="Arginyl tRNA synthetase N-terminal" evidence="3">
    <location>
        <begin position="2"/>
        <end position="84"/>
    </location>
</feature>
<dbReference type="GO" id="GO:0006420">
    <property type="term" value="P:arginyl-tRNA aminoacylation"/>
    <property type="evidence" value="ECO:0007669"/>
    <property type="project" value="UniProtKB-UniRule"/>
</dbReference>
<evidence type="ECO:0000313" key="4">
    <source>
        <dbReference type="EMBL" id="OGH83847.1"/>
    </source>
</evidence>
<dbReference type="InterPro" id="IPR005148">
    <property type="entry name" value="Arg-tRNA-synth_N"/>
</dbReference>
<proteinExistence type="inferred from homology"/>
<evidence type="ECO:0000256" key="1">
    <source>
        <dbReference type="NCBIfam" id="TIGR00456"/>
    </source>
</evidence>
<dbReference type="SUPFAM" id="SSF55190">
    <property type="entry name" value="Arginyl-tRNA synthetase (ArgRS), N-terminal 'additional' domain"/>
    <property type="match status" value="1"/>
</dbReference>
<dbReference type="EMBL" id="MFQR01000059">
    <property type="protein sequence ID" value="OGH83847.1"/>
    <property type="molecule type" value="Genomic_DNA"/>
</dbReference>
<dbReference type="NCBIfam" id="TIGR00456">
    <property type="entry name" value="argS"/>
    <property type="match status" value="1"/>
</dbReference>
<dbReference type="Gene3D" id="3.40.50.620">
    <property type="entry name" value="HUPs"/>
    <property type="match status" value="1"/>
</dbReference>
<accession>A0A1F6NIS8</accession>
<name>A0A1F6NIS8_9BACT</name>
<dbReference type="PANTHER" id="PTHR11956">
    <property type="entry name" value="ARGINYL-TRNA SYNTHETASE"/>
    <property type="match status" value="1"/>
</dbReference>
<dbReference type="Pfam" id="PF03485">
    <property type="entry name" value="Arg_tRNA_synt_N"/>
    <property type="match status" value="1"/>
</dbReference>
<sequence>MLLIKEQIIGLLKSAGVQNVVDLATPPKPELGDLSFACFDLAKEQKNSPVEAAQNLQTKLAQMDLENWGVSKVMATGPYVNLFLSSGMIAKVSLSAIKRLKQKYGTNKNGARKKVIVEYPSNNTHKELHVGHLRNICIGNTLVQLFSANGYQVVPINYLNDLGAHVAKCLWGIQKFHAGEVPPKGGEQKWLGQIYAEAARYLEEHPDEKPAVYDVQTKLEAHDKSIWPLYQKTRQWSIKKFEEMFRELELFHRHVFYEQDVKEAGQKVVDELIAKKIATVGEGGAIIVDLTQYGLDIGLLRKSNGSGLYLTSDLALAVAKNKKYPDIFESVHLVGSEQNFYFKQLFKILELAGYSYRMKHIGYGLVSLASGKMSSRTGNVVLYEDVRDEVYKKIYDETKERHADWSNKTVAMTALKLTLAAIKFEFLKHEAEKTMMFDAKAATSFDGFTGPYVLYAVAR</sequence>
<dbReference type="Pfam" id="PF00750">
    <property type="entry name" value="tRNA-synt_1d"/>
    <property type="match status" value="1"/>
</dbReference>
<dbReference type="EC" id="6.1.1.19" evidence="1"/>
<gene>
    <name evidence="4" type="ORF">A2261_02345</name>
</gene>
<dbReference type="AlphaFoldDB" id="A0A1F6NIS8"/>
<dbReference type="PANTHER" id="PTHR11956:SF5">
    <property type="entry name" value="ARGININE--TRNA LIGASE, CYTOPLASMIC"/>
    <property type="match status" value="1"/>
</dbReference>
<keyword evidence="2" id="KW-0030">Aminoacyl-tRNA synthetase</keyword>
<evidence type="ECO:0000256" key="2">
    <source>
        <dbReference type="RuleBase" id="RU363038"/>
    </source>
</evidence>
<dbReference type="GO" id="GO:0005737">
    <property type="term" value="C:cytoplasm"/>
    <property type="evidence" value="ECO:0007669"/>
    <property type="project" value="UniProtKB-UniRule"/>
</dbReference>
<dbReference type="GO" id="GO:0005524">
    <property type="term" value="F:ATP binding"/>
    <property type="evidence" value="ECO:0007669"/>
    <property type="project" value="UniProtKB-KW"/>
</dbReference>
<dbReference type="InterPro" id="IPR014729">
    <property type="entry name" value="Rossmann-like_a/b/a_fold"/>
</dbReference>
<dbReference type="SUPFAM" id="SSF52374">
    <property type="entry name" value="Nucleotidylyl transferase"/>
    <property type="match status" value="1"/>
</dbReference>
<feature type="non-terminal residue" evidence="4">
    <location>
        <position position="459"/>
    </location>
</feature>
<evidence type="ECO:0000259" key="3">
    <source>
        <dbReference type="SMART" id="SM01016"/>
    </source>
</evidence>
<reference evidence="4 5" key="1">
    <citation type="journal article" date="2016" name="Nat. Commun.">
        <title>Thousands of microbial genomes shed light on interconnected biogeochemical processes in an aquifer system.</title>
        <authorList>
            <person name="Anantharaman K."/>
            <person name="Brown C.T."/>
            <person name="Hug L.A."/>
            <person name="Sharon I."/>
            <person name="Castelle C.J."/>
            <person name="Probst A.J."/>
            <person name="Thomas B.C."/>
            <person name="Singh A."/>
            <person name="Wilkins M.J."/>
            <person name="Karaoz U."/>
            <person name="Brodie E.L."/>
            <person name="Williams K.H."/>
            <person name="Hubbard S.S."/>
            <person name="Banfield J.F."/>
        </authorList>
    </citation>
    <scope>NUCLEOTIDE SEQUENCE [LARGE SCALE GENOMIC DNA]</scope>
</reference>
<evidence type="ECO:0000313" key="5">
    <source>
        <dbReference type="Proteomes" id="UP000177803"/>
    </source>
</evidence>
<dbReference type="Gene3D" id="3.30.1360.70">
    <property type="entry name" value="Arginyl tRNA synthetase N-terminal domain"/>
    <property type="match status" value="1"/>
</dbReference>
<keyword evidence="2" id="KW-0648">Protein biosynthesis</keyword>
<dbReference type="PRINTS" id="PR01038">
    <property type="entry name" value="TRNASYNTHARG"/>
</dbReference>
<comment type="similarity">
    <text evidence="2">Belongs to the class-I aminoacyl-tRNA synthetase family.</text>
</comment>
<dbReference type="GO" id="GO:0004814">
    <property type="term" value="F:arginine-tRNA ligase activity"/>
    <property type="evidence" value="ECO:0007669"/>
    <property type="project" value="UniProtKB-UniRule"/>
</dbReference>
<comment type="caution">
    <text evidence="4">The sequence shown here is derived from an EMBL/GenBank/DDBJ whole genome shotgun (WGS) entry which is preliminary data.</text>
</comment>
<keyword evidence="2" id="KW-0547">Nucleotide-binding</keyword>
<dbReference type="InterPro" id="IPR035684">
    <property type="entry name" value="ArgRS_core"/>
</dbReference>
<protein>
    <recommendedName>
        <fullName evidence="1">Arginine--tRNA ligase</fullName>
        <ecNumber evidence="1">6.1.1.19</ecNumber>
    </recommendedName>
</protein>
<keyword evidence="2 4" id="KW-0436">Ligase</keyword>
<dbReference type="InterPro" id="IPR001278">
    <property type="entry name" value="Arg-tRNA-ligase"/>
</dbReference>
<dbReference type="SMART" id="SM01016">
    <property type="entry name" value="Arg_tRNA_synt_N"/>
    <property type="match status" value="1"/>
</dbReference>
<dbReference type="Proteomes" id="UP000177803">
    <property type="component" value="Unassembled WGS sequence"/>
</dbReference>
<keyword evidence="2" id="KW-0067">ATP-binding</keyword>